<evidence type="ECO:0000256" key="1">
    <source>
        <dbReference type="SAM" id="MobiDB-lite"/>
    </source>
</evidence>
<organism evidence="2 3">
    <name type="scientific">Maioricimonas rarisocia</name>
    <dbReference type="NCBI Taxonomy" id="2528026"/>
    <lineage>
        <taxon>Bacteria</taxon>
        <taxon>Pseudomonadati</taxon>
        <taxon>Planctomycetota</taxon>
        <taxon>Planctomycetia</taxon>
        <taxon>Planctomycetales</taxon>
        <taxon>Planctomycetaceae</taxon>
        <taxon>Maioricimonas</taxon>
    </lineage>
</organism>
<accession>A0A517ZBC3</accession>
<dbReference type="Proteomes" id="UP000320496">
    <property type="component" value="Chromosome"/>
</dbReference>
<name>A0A517ZBC3_9PLAN</name>
<feature type="region of interest" description="Disordered" evidence="1">
    <location>
        <begin position="220"/>
        <end position="240"/>
    </location>
</feature>
<dbReference type="EMBL" id="CP036275">
    <property type="protein sequence ID" value="QDU39793.1"/>
    <property type="molecule type" value="Genomic_DNA"/>
</dbReference>
<gene>
    <name evidence="2" type="ORF">Mal4_41400</name>
</gene>
<dbReference type="RefSeq" id="WP_197443642.1">
    <property type="nucleotide sequence ID" value="NZ_CP036275.1"/>
</dbReference>
<evidence type="ECO:0008006" key="4">
    <source>
        <dbReference type="Google" id="ProtNLM"/>
    </source>
</evidence>
<evidence type="ECO:0000313" key="2">
    <source>
        <dbReference type="EMBL" id="QDU39793.1"/>
    </source>
</evidence>
<evidence type="ECO:0000313" key="3">
    <source>
        <dbReference type="Proteomes" id="UP000320496"/>
    </source>
</evidence>
<sequence length="240" mass="25869">MQRAGVTGWWLAAILLAGVMLGASGCRIPHRVGRTVDGMPEYKLVHVVYERVPTPADLTAAENSSLLQAGFQDEGVIDLARLPLRLELEYPAPGGAADEAALKVTVLEPAAPEEATPEARGLIVAAREAASEDESESVGPFAGRLQDGPTWTLSISRVELDLLLLDLANSGFFEEHQPSTPTTEVDVQIDRGRFTKVWMEEPRLEHFVRRAIHDGLLALDEQTSQPGPQTPIVPAPAAAE</sequence>
<keyword evidence="3" id="KW-1185">Reference proteome</keyword>
<dbReference type="KEGG" id="mri:Mal4_41400"/>
<reference evidence="2 3" key="1">
    <citation type="submission" date="2019-02" db="EMBL/GenBank/DDBJ databases">
        <title>Deep-cultivation of Planctomycetes and their phenomic and genomic characterization uncovers novel biology.</title>
        <authorList>
            <person name="Wiegand S."/>
            <person name="Jogler M."/>
            <person name="Boedeker C."/>
            <person name="Pinto D."/>
            <person name="Vollmers J."/>
            <person name="Rivas-Marin E."/>
            <person name="Kohn T."/>
            <person name="Peeters S.H."/>
            <person name="Heuer A."/>
            <person name="Rast P."/>
            <person name="Oberbeckmann S."/>
            <person name="Bunk B."/>
            <person name="Jeske O."/>
            <person name="Meyerdierks A."/>
            <person name="Storesund J.E."/>
            <person name="Kallscheuer N."/>
            <person name="Luecker S."/>
            <person name="Lage O.M."/>
            <person name="Pohl T."/>
            <person name="Merkel B.J."/>
            <person name="Hornburger P."/>
            <person name="Mueller R.-W."/>
            <person name="Bruemmer F."/>
            <person name="Labrenz M."/>
            <person name="Spormann A.M."/>
            <person name="Op den Camp H."/>
            <person name="Overmann J."/>
            <person name="Amann R."/>
            <person name="Jetten M.S.M."/>
            <person name="Mascher T."/>
            <person name="Medema M.H."/>
            <person name="Devos D.P."/>
            <person name="Kaster A.-K."/>
            <person name="Ovreas L."/>
            <person name="Rohde M."/>
            <person name="Galperin M.Y."/>
            <person name="Jogler C."/>
        </authorList>
    </citation>
    <scope>NUCLEOTIDE SEQUENCE [LARGE SCALE GENOMIC DNA]</scope>
    <source>
        <strain evidence="2 3">Mal4</strain>
    </source>
</reference>
<protein>
    <recommendedName>
        <fullName evidence="4">Lipoprotein</fullName>
    </recommendedName>
</protein>
<dbReference type="AlphaFoldDB" id="A0A517ZBC3"/>
<proteinExistence type="predicted"/>
<dbReference type="PROSITE" id="PS51257">
    <property type="entry name" value="PROKAR_LIPOPROTEIN"/>
    <property type="match status" value="1"/>
</dbReference>